<dbReference type="AlphaFoldDB" id="A0A7G9TD76"/>
<dbReference type="RefSeq" id="WP_187573521.1">
    <property type="nucleotide sequence ID" value="NZ_CP060731.1"/>
</dbReference>
<accession>A0A7G9TD76</accession>
<gene>
    <name evidence="1" type="ORF">IAE60_00975</name>
</gene>
<reference evidence="1 2" key="1">
    <citation type="submission" date="2020-08" db="EMBL/GenBank/DDBJ databases">
        <title>Streptomycin Non-resistant strain, P. mexicana.</title>
        <authorList>
            <person name="Ganesh-Kumar S."/>
            <person name="Zhe T."/>
            <person name="Yu Z."/>
            <person name="Min Y."/>
        </authorList>
    </citation>
    <scope>NUCLEOTIDE SEQUENCE [LARGE SCALE GENOMIC DNA]</scope>
    <source>
        <strain evidence="1 2">GTZY2</strain>
    </source>
</reference>
<proteinExistence type="predicted"/>
<evidence type="ECO:0000313" key="1">
    <source>
        <dbReference type="EMBL" id="QNN78051.1"/>
    </source>
</evidence>
<dbReference type="Proteomes" id="UP000515838">
    <property type="component" value="Chromosome"/>
</dbReference>
<name>A0A7G9TD76_PSEMX</name>
<sequence>MSMPLPIDVVVLASSEAGLHGVRKVSGLKRPGVSPRYLMATIERSDKFSSFSSIDPSGIGFWIALDQPSKLKCQETVARLQSDTQYSRGFYDVHLPDPVAIATDVADLQRIVDDVWEAFCATS</sequence>
<dbReference type="EMBL" id="CP060731">
    <property type="protein sequence ID" value="QNN78051.1"/>
    <property type="molecule type" value="Genomic_DNA"/>
</dbReference>
<protein>
    <submittedName>
        <fullName evidence="1">Uncharacterized protein</fullName>
    </submittedName>
</protein>
<evidence type="ECO:0000313" key="2">
    <source>
        <dbReference type="Proteomes" id="UP000515838"/>
    </source>
</evidence>
<dbReference type="GeneID" id="81469516"/>
<organism evidence="1 2">
    <name type="scientific">Pseudoxanthomonas mexicana</name>
    <dbReference type="NCBI Taxonomy" id="128785"/>
    <lineage>
        <taxon>Bacteria</taxon>
        <taxon>Pseudomonadati</taxon>
        <taxon>Pseudomonadota</taxon>
        <taxon>Gammaproteobacteria</taxon>
        <taxon>Lysobacterales</taxon>
        <taxon>Lysobacteraceae</taxon>
        <taxon>Pseudoxanthomonas</taxon>
    </lineage>
</organism>